<dbReference type="AlphaFoldDB" id="A0A8S2LZ11"/>
<evidence type="ECO:0000313" key="2">
    <source>
        <dbReference type="EMBL" id="CAF3914793.1"/>
    </source>
</evidence>
<feature type="non-terminal residue" evidence="2">
    <location>
        <position position="43"/>
    </location>
</feature>
<reference evidence="2" key="1">
    <citation type="submission" date="2021-02" db="EMBL/GenBank/DDBJ databases">
        <authorList>
            <person name="Nowell W R."/>
        </authorList>
    </citation>
    <scope>NUCLEOTIDE SEQUENCE</scope>
</reference>
<gene>
    <name evidence="1" type="ORF">OVA965_LOCUS20668</name>
    <name evidence="2" type="ORF">TMI583_LOCUS21111</name>
</gene>
<dbReference type="Proteomes" id="UP000682733">
    <property type="component" value="Unassembled WGS sequence"/>
</dbReference>
<name>A0A8S2LZ11_9BILA</name>
<protein>
    <submittedName>
        <fullName evidence="2">Uncharacterized protein</fullName>
    </submittedName>
</protein>
<dbReference type="EMBL" id="CAJNOK010011067">
    <property type="protein sequence ID" value="CAF1131334.1"/>
    <property type="molecule type" value="Genomic_DNA"/>
</dbReference>
<sequence>MGCGPFHKSPTKCLSNVDVRDLQQFWQLIPVSEYPEYGTHLML</sequence>
<comment type="caution">
    <text evidence="2">The sequence shown here is derived from an EMBL/GenBank/DDBJ whole genome shotgun (WGS) entry which is preliminary data.</text>
</comment>
<organism evidence="2 3">
    <name type="scientific">Didymodactylos carnosus</name>
    <dbReference type="NCBI Taxonomy" id="1234261"/>
    <lineage>
        <taxon>Eukaryota</taxon>
        <taxon>Metazoa</taxon>
        <taxon>Spiralia</taxon>
        <taxon>Gnathifera</taxon>
        <taxon>Rotifera</taxon>
        <taxon>Eurotatoria</taxon>
        <taxon>Bdelloidea</taxon>
        <taxon>Philodinida</taxon>
        <taxon>Philodinidae</taxon>
        <taxon>Didymodactylos</taxon>
    </lineage>
</organism>
<dbReference type="EMBL" id="CAJOBA010021968">
    <property type="protein sequence ID" value="CAF3914793.1"/>
    <property type="molecule type" value="Genomic_DNA"/>
</dbReference>
<accession>A0A8S2LZ11</accession>
<evidence type="ECO:0000313" key="3">
    <source>
        <dbReference type="Proteomes" id="UP000682733"/>
    </source>
</evidence>
<proteinExistence type="predicted"/>
<evidence type="ECO:0000313" key="1">
    <source>
        <dbReference type="EMBL" id="CAF1131334.1"/>
    </source>
</evidence>
<dbReference type="Proteomes" id="UP000677228">
    <property type="component" value="Unassembled WGS sequence"/>
</dbReference>